<dbReference type="PANTHER" id="PTHR32089">
    <property type="entry name" value="METHYL-ACCEPTING CHEMOTAXIS PROTEIN MCPB"/>
    <property type="match status" value="1"/>
</dbReference>
<evidence type="ECO:0000256" key="3">
    <source>
        <dbReference type="PROSITE-ProRule" id="PRU00284"/>
    </source>
</evidence>
<dbReference type="SUPFAM" id="SSF58104">
    <property type="entry name" value="Methyl-accepting chemotaxis protein (MCP) signaling domain"/>
    <property type="match status" value="1"/>
</dbReference>
<evidence type="ECO:0000259" key="6">
    <source>
        <dbReference type="PROSITE" id="PS50885"/>
    </source>
</evidence>
<dbReference type="SUPFAM" id="SSF141371">
    <property type="entry name" value="PilZ domain-like"/>
    <property type="match status" value="1"/>
</dbReference>
<dbReference type="Gene3D" id="6.10.340.10">
    <property type="match status" value="1"/>
</dbReference>
<dbReference type="InterPro" id="IPR004089">
    <property type="entry name" value="MCPsignal_dom"/>
</dbReference>
<organism evidence="7 8">
    <name type="scientific">Rhodovastum atsumiense</name>
    <dbReference type="NCBI Taxonomy" id="504468"/>
    <lineage>
        <taxon>Bacteria</taxon>
        <taxon>Pseudomonadati</taxon>
        <taxon>Pseudomonadota</taxon>
        <taxon>Alphaproteobacteria</taxon>
        <taxon>Acetobacterales</taxon>
        <taxon>Acetobacteraceae</taxon>
        <taxon>Rhodovastum</taxon>
    </lineage>
</organism>
<name>A0A5M6IRD0_9PROT</name>
<dbReference type="Gene3D" id="2.40.10.220">
    <property type="entry name" value="predicted glycosyltransferase like domains"/>
    <property type="match status" value="1"/>
</dbReference>
<dbReference type="Pfam" id="PF07238">
    <property type="entry name" value="PilZ"/>
    <property type="match status" value="1"/>
</dbReference>
<feature type="domain" description="Methyl-accepting transducer" evidence="5">
    <location>
        <begin position="328"/>
        <end position="557"/>
    </location>
</feature>
<comment type="caution">
    <text evidence="7">The sequence shown here is derived from an EMBL/GenBank/DDBJ whole genome shotgun (WGS) entry which is preliminary data.</text>
</comment>
<dbReference type="GO" id="GO:0006935">
    <property type="term" value="P:chemotaxis"/>
    <property type="evidence" value="ECO:0007669"/>
    <property type="project" value="InterPro"/>
</dbReference>
<dbReference type="AlphaFoldDB" id="A0A5M6IRD0"/>
<dbReference type="SMART" id="SM00304">
    <property type="entry name" value="HAMP"/>
    <property type="match status" value="1"/>
</dbReference>
<dbReference type="Proteomes" id="UP000325255">
    <property type="component" value="Unassembled WGS sequence"/>
</dbReference>
<accession>A0A5M6IRD0</accession>
<sequence length="687" mass="72633">MHFPYELQSAPSSFAAQARFRKSRMSSLFVNLRIVSRLMIGFGVLIVFVAGTSGVAIRSSSQSHFLVGEVERFNEQVILNQNARIAMLEGRLAVWKGLATNDPDDWIAAEKNFRQAQDKYRALADSTRDPGRRSDVQALNAQVARYVDELRLLRNIGGRNEMLETPGGQKDIEAANAIGRTITELSDPLSERYHKAAEQAEIQAADTLDSAMTIALVIGVAAVVIGIALAIFVARGITRPITGLTAAMKALAGKDLTTRIPATGQRDEVGEMARAVQVFKESMIRTAELVAAQEAERGTKERRQAAIDRHTQEFGTAISGVMAALAGSGENMRKAAVKMTEASRSVNEEACSTAEGARQTAQQLTSVAAAIEELTSSVAEISRQVTSASQVAREAVKRADASQATMRGLSEATTRIGDVVRLISDIAGQTNLLALNATIEAARAGEAGRGFAVVAGEVKKLAAQTSRATAEIGSQIEAVSNAAGNSVTAMTDITQVIGRLDEISSHIAAAVEEQSATTREIAGNLQIVSAAGVQASAAMQTMVEVSQEAGAISRQVLDAAGEIGTEAARLGTEVDQFLAAVRDDTGERRRYERIPGNGATGTLMVNGRSAALPVIDISRGGVALQCDWQFPAGTEASVTFPAAGGPVGGRVVRGDGRKLALVFRPDNETQARIDQILAAIGRTRQAA</sequence>
<dbReference type="OrthoDB" id="2489132at2"/>
<keyword evidence="4" id="KW-0472">Membrane</keyword>
<dbReference type="CDD" id="cd06225">
    <property type="entry name" value="HAMP"/>
    <property type="match status" value="1"/>
</dbReference>
<evidence type="ECO:0000259" key="5">
    <source>
        <dbReference type="PROSITE" id="PS50111"/>
    </source>
</evidence>
<dbReference type="GO" id="GO:0004888">
    <property type="term" value="F:transmembrane signaling receptor activity"/>
    <property type="evidence" value="ECO:0007669"/>
    <property type="project" value="InterPro"/>
</dbReference>
<dbReference type="GO" id="GO:0035438">
    <property type="term" value="F:cyclic-di-GMP binding"/>
    <property type="evidence" value="ECO:0007669"/>
    <property type="project" value="InterPro"/>
</dbReference>
<dbReference type="PROSITE" id="PS50885">
    <property type="entry name" value="HAMP"/>
    <property type="match status" value="1"/>
</dbReference>
<dbReference type="EMBL" id="VWPK01000027">
    <property type="protein sequence ID" value="KAA5610846.1"/>
    <property type="molecule type" value="Genomic_DNA"/>
</dbReference>
<dbReference type="Pfam" id="PF00015">
    <property type="entry name" value="MCPsignal"/>
    <property type="match status" value="1"/>
</dbReference>
<dbReference type="SMART" id="SM00283">
    <property type="entry name" value="MA"/>
    <property type="match status" value="1"/>
</dbReference>
<evidence type="ECO:0000256" key="2">
    <source>
        <dbReference type="ARBA" id="ARBA00029447"/>
    </source>
</evidence>
<dbReference type="GO" id="GO:0016020">
    <property type="term" value="C:membrane"/>
    <property type="evidence" value="ECO:0007669"/>
    <property type="project" value="InterPro"/>
</dbReference>
<gene>
    <name evidence="7" type="ORF">F1189_17360</name>
</gene>
<protein>
    <submittedName>
        <fullName evidence="7">HAMP domain-containing protein</fullName>
    </submittedName>
</protein>
<dbReference type="PROSITE" id="PS50111">
    <property type="entry name" value="CHEMOTAXIS_TRANSDUC_2"/>
    <property type="match status" value="1"/>
</dbReference>
<proteinExistence type="inferred from homology"/>
<reference evidence="7 8" key="1">
    <citation type="submission" date="2019-09" db="EMBL/GenBank/DDBJ databases">
        <title>Genome sequence of Rhodovastum atsumiense, a diverse member of the Acetobacteraceae family of non-sulfur purple photosynthetic bacteria.</title>
        <authorList>
            <person name="Meyer T."/>
            <person name="Kyndt J."/>
        </authorList>
    </citation>
    <scope>NUCLEOTIDE SEQUENCE [LARGE SCALE GENOMIC DNA]</scope>
    <source>
        <strain evidence="7 8">DSM 21279</strain>
    </source>
</reference>
<keyword evidence="4" id="KW-0812">Transmembrane</keyword>
<evidence type="ECO:0000313" key="8">
    <source>
        <dbReference type="Proteomes" id="UP000325255"/>
    </source>
</evidence>
<dbReference type="GO" id="GO:0007165">
    <property type="term" value="P:signal transduction"/>
    <property type="evidence" value="ECO:0007669"/>
    <property type="project" value="UniProtKB-KW"/>
</dbReference>
<dbReference type="InterPro" id="IPR004090">
    <property type="entry name" value="Chemotax_Me-accpt_rcpt"/>
</dbReference>
<dbReference type="Gene3D" id="1.10.287.950">
    <property type="entry name" value="Methyl-accepting chemotaxis protein"/>
    <property type="match status" value="1"/>
</dbReference>
<feature type="domain" description="HAMP" evidence="6">
    <location>
        <begin position="235"/>
        <end position="288"/>
    </location>
</feature>
<dbReference type="PRINTS" id="PR00260">
    <property type="entry name" value="CHEMTRNSDUCR"/>
</dbReference>
<evidence type="ECO:0000256" key="1">
    <source>
        <dbReference type="ARBA" id="ARBA00023224"/>
    </source>
</evidence>
<dbReference type="PANTHER" id="PTHR32089:SF112">
    <property type="entry name" value="LYSOZYME-LIKE PROTEIN-RELATED"/>
    <property type="match status" value="1"/>
</dbReference>
<comment type="similarity">
    <text evidence="2">Belongs to the methyl-accepting chemotaxis (MCP) protein family.</text>
</comment>
<evidence type="ECO:0000313" key="7">
    <source>
        <dbReference type="EMBL" id="KAA5610846.1"/>
    </source>
</evidence>
<keyword evidence="1 3" id="KW-0807">Transducer</keyword>
<feature type="transmembrane region" description="Helical" evidence="4">
    <location>
        <begin position="214"/>
        <end position="234"/>
    </location>
</feature>
<dbReference type="InterPro" id="IPR009875">
    <property type="entry name" value="PilZ_domain"/>
</dbReference>
<feature type="transmembrane region" description="Helical" evidence="4">
    <location>
        <begin position="34"/>
        <end position="57"/>
    </location>
</feature>
<dbReference type="InterPro" id="IPR003660">
    <property type="entry name" value="HAMP_dom"/>
</dbReference>
<dbReference type="Pfam" id="PF00672">
    <property type="entry name" value="HAMP"/>
    <property type="match status" value="1"/>
</dbReference>
<keyword evidence="4" id="KW-1133">Transmembrane helix</keyword>
<evidence type="ECO:0000256" key="4">
    <source>
        <dbReference type="SAM" id="Phobius"/>
    </source>
</evidence>
<keyword evidence="8" id="KW-1185">Reference proteome</keyword>